<dbReference type="RefSeq" id="WP_256621922.1">
    <property type="nucleotide sequence ID" value="NZ_JTEO01000002.1"/>
</dbReference>
<dbReference type="Pfam" id="PF04984">
    <property type="entry name" value="Phage_sheath_1"/>
    <property type="match status" value="1"/>
</dbReference>
<protein>
    <recommendedName>
        <fullName evidence="6">Phage tail sheath family protein</fullName>
    </recommendedName>
</protein>
<proteinExistence type="inferred from homology"/>
<name>A0AAE3H9F8_9EURY</name>
<evidence type="ECO:0000313" key="4">
    <source>
        <dbReference type="EMBL" id="MCQ6962155.1"/>
    </source>
</evidence>
<feature type="domain" description="Tail sheath protein C-terminal" evidence="3">
    <location>
        <begin position="290"/>
        <end position="396"/>
    </location>
</feature>
<comment type="caution">
    <text evidence="4">The sequence shown here is derived from an EMBL/GenBank/DDBJ whole genome shotgun (WGS) entry which is preliminary data.</text>
</comment>
<feature type="domain" description="Tail sheath protein subtilisin-like" evidence="2">
    <location>
        <begin position="131"/>
        <end position="283"/>
    </location>
</feature>
<dbReference type="InterPro" id="IPR052042">
    <property type="entry name" value="Tail_sheath_structural"/>
</dbReference>
<evidence type="ECO:0000313" key="5">
    <source>
        <dbReference type="Proteomes" id="UP001206983"/>
    </source>
</evidence>
<sequence length="404" mass="43998">MPVAIPVKPGCYTEEMQAIRTIPAVDTSITAFVGYTPKGEADKAVTVSGFGEYERLFGGTDPDSKLSYAIRLFFQNGGRQAYVVRVAKAAKASTKYTMLRPIPGSTLPGAKEIIGSQESRTGMYALLDADIFNLLVIPDTARLPEDEAKSVIESAVRLCEQRRAFYLADPDPSKKPPDIAGWTSFITSRNAAVFFPQARVADPPDPAGPISVPVSGAVAGVFARTDAERGVWKAAAGTGAVVNGIMGPAHDLNEFQVNQLNQSAINCMRLLPGAGTVVWGARTRESAFDQASEWKYIPVRRLALFIEESISRGTRWTIYEPNGQTLWARIRSETDNFLYRLFLQGAFQGRTKQEAYFVKCDAETVTQNDIDNGSVNIMIGFAPLRPAEFVVIRVSQKAGQDPTG</sequence>
<dbReference type="PANTHER" id="PTHR35861:SF1">
    <property type="entry name" value="PHAGE TAIL SHEATH PROTEIN"/>
    <property type="match status" value="1"/>
</dbReference>
<evidence type="ECO:0008006" key="6">
    <source>
        <dbReference type="Google" id="ProtNLM"/>
    </source>
</evidence>
<gene>
    <name evidence="4" type="ORF">PV02_03195</name>
</gene>
<evidence type="ECO:0000259" key="2">
    <source>
        <dbReference type="Pfam" id="PF04984"/>
    </source>
</evidence>
<dbReference type="InterPro" id="IPR020287">
    <property type="entry name" value="Tail_sheath_C"/>
</dbReference>
<evidence type="ECO:0000259" key="3">
    <source>
        <dbReference type="Pfam" id="PF17482"/>
    </source>
</evidence>
<comment type="similarity">
    <text evidence="1">Belongs to the myoviridae tail sheath protein family.</text>
</comment>
<organism evidence="4 5">
    <name type="scientific">Methanolobus chelungpuianus</name>
    <dbReference type="NCBI Taxonomy" id="502115"/>
    <lineage>
        <taxon>Archaea</taxon>
        <taxon>Methanobacteriati</taxon>
        <taxon>Methanobacteriota</taxon>
        <taxon>Stenosarchaea group</taxon>
        <taxon>Methanomicrobia</taxon>
        <taxon>Methanosarcinales</taxon>
        <taxon>Methanosarcinaceae</taxon>
        <taxon>Methanolobus</taxon>
    </lineage>
</organism>
<evidence type="ECO:0000256" key="1">
    <source>
        <dbReference type="ARBA" id="ARBA00008005"/>
    </source>
</evidence>
<dbReference type="PANTHER" id="PTHR35861">
    <property type="match status" value="1"/>
</dbReference>
<reference evidence="4 5" key="1">
    <citation type="journal article" date="2011" name="Appl. Environ. Microbiol.">
        <title>Methanogenic archaea isolated from Taiwan's Chelungpu fault.</title>
        <authorList>
            <person name="Wu S.Y."/>
            <person name="Lai M.C."/>
        </authorList>
    </citation>
    <scope>NUCLEOTIDE SEQUENCE [LARGE SCALE GENOMIC DNA]</scope>
    <source>
        <strain evidence="4 5">St545Mb</strain>
    </source>
</reference>
<dbReference type="InterPro" id="IPR035089">
    <property type="entry name" value="Phage_sheath_subtilisin"/>
</dbReference>
<dbReference type="Pfam" id="PF17482">
    <property type="entry name" value="Phage_sheath_1C"/>
    <property type="match status" value="1"/>
</dbReference>
<dbReference type="EMBL" id="JTEO01000002">
    <property type="protein sequence ID" value="MCQ6962155.1"/>
    <property type="molecule type" value="Genomic_DNA"/>
</dbReference>
<dbReference type="AlphaFoldDB" id="A0AAE3H9F8"/>
<accession>A0AAE3H9F8</accession>
<dbReference type="Proteomes" id="UP001206983">
    <property type="component" value="Unassembled WGS sequence"/>
</dbReference>
<dbReference type="Gene3D" id="3.40.50.11780">
    <property type="match status" value="1"/>
</dbReference>
<keyword evidence="5" id="KW-1185">Reference proteome</keyword>